<dbReference type="InterPro" id="IPR050422">
    <property type="entry name" value="X-Pro_aminopeptidase_P"/>
</dbReference>
<dbReference type="Gene3D" id="3.90.230.10">
    <property type="entry name" value="Creatinase/methionine aminopeptidase superfamily"/>
    <property type="match status" value="1"/>
</dbReference>
<dbReference type="Proteomes" id="UP001230220">
    <property type="component" value="Unassembled WGS sequence"/>
</dbReference>
<dbReference type="GO" id="GO:0004177">
    <property type="term" value="F:aminopeptidase activity"/>
    <property type="evidence" value="ECO:0007669"/>
    <property type="project" value="UniProtKB-KW"/>
</dbReference>
<dbReference type="CDD" id="cd01085">
    <property type="entry name" value="APP"/>
    <property type="match status" value="1"/>
</dbReference>
<evidence type="ECO:0000256" key="3">
    <source>
        <dbReference type="ARBA" id="ARBA00022801"/>
    </source>
</evidence>
<evidence type="ECO:0000313" key="7">
    <source>
        <dbReference type="EMBL" id="MDQ0362928.1"/>
    </source>
</evidence>
<dbReference type="RefSeq" id="WP_307411190.1">
    <property type="nucleotide sequence ID" value="NZ_JAUSUR010000008.1"/>
</dbReference>
<dbReference type="SUPFAM" id="SSF53092">
    <property type="entry name" value="Creatinase/prolidase N-terminal domain"/>
    <property type="match status" value="2"/>
</dbReference>
<dbReference type="Pfam" id="PF00557">
    <property type="entry name" value="Peptidase_M24"/>
    <property type="match status" value="1"/>
</dbReference>
<dbReference type="Pfam" id="PF16188">
    <property type="entry name" value="Peptidase_M24_C"/>
    <property type="match status" value="1"/>
</dbReference>
<feature type="domain" description="Creatinase N-terminal" evidence="5">
    <location>
        <begin position="5"/>
        <end position="128"/>
    </location>
</feature>
<dbReference type="InterPro" id="IPR033740">
    <property type="entry name" value="Pept_M24B"/>
</dbReference>
<feature type="domain" description="Peptidase M24 C-terminal" evidence="6">
    <location>
        <begin position="533"/>
        <end position="593"/>
    </location>
</feature>
<keyword evidence="2" id="KW-0479">Metal-binding</keyword>
<dbReference type="Pfam" id="PF01321">
    <property type="entry name" value="Creatinase_N"/>
    <property type="match status" value="1"/>
</dbReference>
<gene>
    <name evidence="7" type="ORF">J2S15_003689</name>
</gene>
<comment type="similarity">
    <text evidence="1">Belongs to the peptidase M24B family.</text>
</comment>
<protein>
    <submittedName>
        <fullName evidence="7">Xaa-Pro aminopeptidase</fullName>
        <ecNumber evidence="7">3.4.11.9</ecNumber>
    </submittedName>
</protein>
<keyword evidence="7" id="KW-0031">Aminopeptidase</keyword>
<dbReference type="EC" id="3.4.11.9" evidence="7"/>
<dbReference type="PANTHER" id="PTHR43763:SF6">
    <property type="entry name" value="XAA-PRO AMINOPEPTIDASE 1"/>
    <property type="match status" value="1"/>
</dbReference>
<dbReference type="InterPro" id="IPR000994">
    <property type="entry name" value="Pept_M24"/>
</dbReference>
<keyword evidence="3 7" id="KW-0378">Hydrolase</keyword>
<dbReference type="InterPro" id="IPR036005">
    <property type="entry name" value="Creatinase/aminopeptidase-like"/>
</dbReference>
<sequence>MINDRILKLRELMKQHQVDIYYIPTSDYHNSEYVGDYFQTRKFMSGFTGSAGVMIVTTDHAYLWSDGRYYIQAQDQIKGSEIIFMKQGEEGVETPFELMRNQLPDKGVIAFDGRTVTTNMGKLLKQLTDLRGGKLLADVDFVGDIWNDRPALEVKPAFLLDVKYVGESVESKLAKVRFKMQEANANYHILTSLDDIAYLLNIRGRDILSTPVILSYLVIGKDSCVFYCDERKLSDDIMTYLKENGISIKGYDDVYTDVDDLSGTIWLDPEIVNYTLYEKVSKEMNVYEKENPTIMMKAIKNSVEIENLRIAHIKDGVAVTKFMYWLKNNIGKMEIDEVLADRTLTAFREDQSEFIEPSFDTISAYNANAAMMHYHATEDNKDVLKPEGLLLVDSGGQYMNGTTDITRTFALGEVNPVWKRDFTLVLRGMSALSRAKFLFGCTGINLDILARQPLWNMGIDYRSGTGHGVGFTLGVHEGPHGIRWRKMFRKEDTPLYEGMVVTDEPGVYEEGSHGIRIENELIVKKDVQNEYGQFMSFETITFAPIDLDMINKEYLDEETKVWLNTYHEEVYKKISPYLTDEENAWLKKYTRAI</sequence>
<dbReference type="InterPro" id="IPR032416">
    <property type="entry name" value="Peptidase_M24_C"/>
</dbReference>
<evidence type="ECO:0000256" key="1">
    <source>
        <dbReference type="ARBA" id="ARBA00008766"/>
    </source>
</evidence>
<dbReference type="InterPro" id="IPR029149">
    <property type="entry name" value="Creatin/AminoP/Spt16_N"/>
</dbReference>
<dbReference type="SUPFAM" id="SSF55920">
    <property type="entry name" value="Creatinase/aminopeptidase"/>
    <property type="match status" value="1"/>
</dbReference>
<dbReference type="Gene3D" id="3.40.350.10">
    <property type="entry name" value="Creatinase/prolidase N-terminal domain"/>
    <property type="match status" value="2"/>
</dbReference>
<name>A0ABU0E7P7_9FIRM</name>
<evidence type="ECO:0000259" key="5">
    <source>
        <dbReference type="Pfam" id="PF01321"/>
    </source>
</evidence>
<accession>A0ABU0E7P7</accession>
<dbReference type="EMBL" id="JAUSUR010000008">
    <property type="protein sequence ID" value="MDQ0362928.1"/>
    <property type="molecule type" value="Genomic_DNA"/>
</dbReference>
<organism evidence="7 8">
    <name type="scientific">Breznakia pachnodae</name>
    <dbReference type="NCBI Taxonomy" id="265178"/>
    <lineage>
        <taxon>Bacteria</taxon>
        <taxon>Bacillati</taxon>
        <taxon>Bacillota</taxon>
        <taxon>Erysipelotrichia</taxon>
        <taxon>Erysipelotrichales</taxon>
        <taxon>Erysipelotrichaceae</taxon>
        <taxon>Breznakia</taxon>
    </lineage>
</organism>
<dbReference type="PANTHER" id="PTHR43763">
    <property type="entry name" value="XAA-PRO AMINOPEPTIDASE 1"/>
    <property type="match status" value="1"/>
</dbReference>
<comment type="caution">
    <text evidence="7">The sequence shown here is derived from an EMBL/GenBank/DDBJ whole genome shotgun (WGS) entry which is preliminary data.</text>
</comment>
<evidence type="ECO:0000259" key="4">
    <source>
        <dbReference type="Pfam" id="PF00557"/>
    </source>
</evidence>
<evidence type="ECO:0000259" key="6">
    <source>
        <dbReference type="Pfam" id="PF16188"/>
    </source>
</evidence>
<reference evidence="7 8" key="1">
    <citation type="submission" date="2023-07" db="EMBL/GenBank/DDBJ databases">
        <title>Genomic Encyclopedia of Type Strains, Phase IV (KMG-IV): sequencing the most valuable type-strain genomes for metagenomic binning, comparative biology and taxonomic classification.</title>
        <authorList>
            <person name="Goeker M."/>
        </authorList>
    </citation>
    <scope>NUCLEOTIDE SEQUENCE [LARGE SCALE GENOMIC DNA]</scope>
    <source>
        <strain evidence="7 8">DSM 16784</strain>
    </source>
</reference>
<dbReference type="InterPro" id="IPR000587">
    <property type="entry name" value="Creatinase_N"/>
</dbReference>
<proteinExistence type="inferred from homology"/>
<keyword evidence="8" id="KW-1185">Reference proteome</keyword>
<keyword evidence="7" id="KW-0645">Protease</keyword>
<evidence type="ECO:0000256" key="2">
    <source>
        <dbReference type="ARBA" id="ARBA00022723"/>
    </source>
</evidence>
<evidence type="ECO:0000313" key="8">
    <source>
        <dbReference type="Proteomes" id="UP001230220"/>
    </source>
</evidence>
<dbReference type="Pfam" id="PF16189">
    <property type="entry name" value="Creatinase_N_2"/>
    <property type="match status" value="1"/>
</dbReference>
<feature type="domain" description="Peptidase M24" evidence="4">
    <location>
        <begin position="306"/>
        <end position="524"/>
    </location>
</feature>